<feature type="transmembrane region" description="Helical" evidence="1">
    <location>
        <begin position="50"/>
        <end position="68"/>
    </location>
</feature>
<dbReference type="Proteomes" id="UP001612415">
    <property type="component" value="Unassembled WGS sequence"/>
</dbReference>
<evidence type="ECO:0000313" key="2">
    <source>
        <dbReference type="EMBL" id="MFI5680240.1"/>
    </source>
</evidence>
<proteinExistence type="predicted"/>
<reference evidence="2 3" key="1">
    <citation type="submission" date="2024-10" db="EMBL/GenBank/DDBJ databases">
        <title>The Natural Products Discovery Center: Release of the First 8490 Sequenced Strains for Exploring Actinobacteria Biosynthetic Diversity.</title>
        <authorList>
            <person name="Kalkreuter E."/>
            <person name="Kautsar S.A."/>
            <person name="Yang D."/>
            <person name="Bader C.D."/>
            <person name="Teijaro C.N."/>
            <person name="Fluegel L."/>
            <person name="Davis C.M."/>
            <person name="Simpson J.R."/>
            <person name="Lauterbach L."/>
            <person name="Steele A.D."/>
            <person name="Gui C."/>
            <person name="Meng S."/>
            <person name="Li G."/>
            <person name="Viehrig K."/>
            <person name="Ye F."/>
            <person name="Su P."/>
            <person name="Kiefer A.F."/>
            <person name="Nichols A."/>
            <person name="Cepeda A.J."/>
            <person name="Yan W."/>
            <person name="Fan B."/>
            <person name="Jiang Y."/>
            <person name="Adhikari A."/>
            <person name="Zheng C.-J."/>
            <person name="Schuster L."/>
            <person name="Cowan T.M."/>
            <person name="Smanski M.J."/>
            <person name="Chevrette M.G."/>
            <person name="De Carvalho L.P.S."/>
            <person name="Shen B."/>
        </authorList>
    </citation>
    <scope>NUCLEOTIDE SEQUENCE [LARGE SCALE GENOMIC DNA]</scope>
    <source>
        <strain evidence="2 3">NPDC051599</strain>
    </source>
</reference>
<feature type="transmembrane region" description="Helical" evidence="1">
    <location>
        <begin position="209"/>
        <end position="227"/>
    </location>
</feature>
<keyword evidence="1" id="KW-0472">Membrane</keyword>
<gene>
    <name evidence="2" type="ORF">ACIA8P_37485</name>
</gene>
<keyword evidence="1" id="KW-0812">Transmembrane</keyword>
<dbReference type="EMBL" id="JBITDC010000019">
    <property type="protein sequence ID" value="MFI5680240.1"/>
    <property type="molecule type" value="Genomic_DNA"/>
</dbReference>
<dbReference type="RefSeq" id="WP_398660685.1">
    <property type="nucleotide sequence ID" value="NZ_JBITDC010000019.1"/>
</dbReference>
<comment type="caution">
    <text evidence="2">The sequence shown here is derived from an EMBL/GenBank/DDBJ whole genome shotgun (WGS) entry which is preliminary data.</text>
</comment>
<sequence length="262" mass="28234">MGDHMGIGTLLGATDRYVWKARIRPVVLSVLPVALPAVAVAPKWAEGGRLWVLVQLVPAGLLLLAEPFGRARGKRIERELFTGWGGKPSVQLLRWSGPMNRTQLVYLRLRVQEIVGSSLPLPSEEEERGDRVKADEVYETVGAVLRARARALTGGGLVAEHNCEYGFRRNALGLRGWALTGAALGFAGLAGAVAWAAAAGAGIEAGQVMLWSVLAAMDLALFMFWYATVRPSWVESAAWDYARQLYETVNIPDAASPAADAN</sequence>
<name>A0ABW7YCV8_STRCE</name>
<keyword evidence="1" id="KW-1133">Transmembrane helix</keyword>
<accession>A0ABW7YCV8</accession>
<organism evidence="2 3">
    <name type="scientific">Streptomyces cellulosae</name>
    <dbReference type="NCBI Taxonomy" id="1968"/>
    <lineage>
        <taxon>Bacteria</taxon>
        <taxon>Bacillati</taxon>
        <taxon>Actinomycetota</taxon>
        <taxon>Actinomycetes</taxon>
        <taxon>Kitasatosporales</taxon>
        <taxon>Streptomycetaceae</taxon>
        <taxon>Streptomyces</taxon>
    </lineage>
</organism>
<feature type="transmembrane region" description="Helical" evidence="1">
    <location>
        <begin position="177"/>
        <end position="203"/>
    </location>
</feature>
<evidence type="ECO:0000313" key="3">
    <source>
        <dbReference type="Proteomes" id="UP001612415"/>
    </source>
</evidence>
<feature type="transmembrane region" description="Helical" evidence="1">
    <location>
        <begin position="26"/>
        <end position="44"/>
    </location>
</feature>
<evidence type="ECO:0000256" key="1">
    <source>
        <dbReference type="SAM" id="Phobius"/>
    </source>
</evidence>
<keyword evidence="3" id="KW-1185">Reference proteome</keyword>
<protein>
    <submittedName>
        <fullName evidence="2">Uncharacterized protein</fullName>
    </submittedName>
</protein>